<dbReference type="PANTHER" id="PTHR33155">
    <property type="entry name" value="FANTASTIC FOUR-LIKE PROTEIN (DUF3049)"/>
    <property type="match status" value="1"/>
</dbReference>
<feature type="domain" description="FAF" evidence="3">
    <location>
        <begin position="66"/>
        <end position="114"/>
    </location>
</feature>
<proteinExistence type="inferred from homology"/>
<name>A0AAV3QU51_LITER</name>
<sequence>MSISSSNETQKSLDLGDSIGLESSQEANTDLDFPKKIMSPISNQHSPGSQNLVSSKLRKSKMGFHNYPPMMPYHQWELKKHTTGDGRVVIELEKVHRRVYYLHSERANGCLTLTIVDLFDSNSEEEDEDEDEDDDDNEYDQLVECSSRNSIDDLTMKFSELSR</sequence>
<keyword evidence="5" id="KW-1185">Reference proteome</keyword>
<comment type="caution">
    <text evidence="4">The sequence shown here is derived from an EMBL/GenBank/DDBJ whole genome shotgun (WGS) entry which is preliminary data.</text>
</comment>
<dbReference type="InterPro" id="IPR046431">
    <property type="entry name" value="FAF_dom"/>
</dbReference>
<feature type="compositionally biased region" description="Acidic residues" evidence="2">
    <location>
        <begin position="122"/>
        <end position="141"/>
    </location>
</feature>
<evidence type="ECO:0000259" key="3">
    <source>
        <dbReference type="Pfam" id="PF11250"/>
    </source>
</evidence>
<reference evidence="4 5" key="1">
    <citation type="submission" date="2024-01" db="EMBL/GenBank/DDBJ databases">
        <title>The complete chloroplast genome sequence of Lithospermum erythrorhizon: insights into the phylogenetic relationship among Boraginaceae species and the maternal lineages of purple gromwells.</title>
        <authorList>
            <person name="Okada T."/>
            <person name="Watanabe K."/>
        </authorList>
    </citation>
    <scope>NUCLEOTIDE SEQUENCE [LARGE SCALE GENOMIC DNA]</scope>
</reference>
<feature type="region of interest" description="Disordered" evidence="2">
    <location>
        <begin position="122"/>
        <end position="144"/>
    </location>
</feature>
<protein>
    <recommendedName>
        <fullName evidence="3">FAF domain-containing protein</fullName>
    </recommendedName>
</protein>
<accession>A0AAV3QU51</accession>
<dbReference type="EMBL" id="BAABME010005713">
    <property type="protein sequence ID" value="GAA0166400.1"/>
    <property type="molecule type" value="Genomic_DNA"/>
</dbReference>
<comment type="similarity">
    <text evidence="1">Belongs to the fantastic four family.</text>
</comment>
<evidence type="ECO:0000256" key="1">
    <source>
        <dbReference type="ARBA" id="ARBA00008690"/>
    </source>
</evidence>
<evidence type="ECO:0000313" key="5">
    <source>
        <dbReference type="Proteomes" id="UP001454036"/>
    </source>
</evidence>
<dbReference type="AlphaFoldDB" id="A0AAV3QU51"/>
<dbReference type="PANTHER" id="PTHR33155:SF75">
    <property type="entry name" value="OS02G0750800 PROTEIN"/>
    <property type="match status" value="1"/>
</dbReference>
<evidence type="ECO:0000256" key="2">
    <source>
        <dbReference type="SAM" id="MobiDB-lite"/>
    </source>
</evidence>
<dbReference type="Proteomes" id="UP001454036">
    <property type="component" value="Unassembled WGS sequence"/>
</dbReference>
<dbReference type="InterPro" id="IPR021410">
    <property type="entry name" value="FAF"/>
</dbReference>
<gene>
    <name evidence="4" type="ORF">LIER_21557</name>
</gene>
<dbReference type="Pfam" id="PF11250">
    <property type="entry name" value="FAF"/>
    <property type="match status" value="1"/>
</dbReference>
<organism evidence="4 5">
    <name type="scientific">Lithospermum erythrorhizon</name>
    <name type="common">Purple gromwell</name>
    <name type="synonym">Lithospermum officinale var. erythrorhizon</name>
    <dbReference type="NCBI Taxonomy" id="34254"/>
    <lineage>
        <taxon>Eukaryota</taxon>
        <taxon>Viridiplantae</taxon>
        <taxon>Streptophyta</taxon>
        <taxon>Embryophyta</taxon>
        <taxon>Tracheophyta</taxon>
        <taxon>Spermatophyta</taxon>
        <taxon>Magnoliopsida</taxon>
        <taxon>eudicotyledons</taxon>
        <taxon>Gunneridae</taxon>
        <taxon>Pentapetalae</taxon>
        <taxon>asterids</taxon>
        <taxon>lamiids</taxon>
        <taxon>Boraginales</taxon>
        <taxon>Boraginaceae</taxon>
        <taxon>Boraginoideae</taxon>
        <taxon>Lithospermeae</taxon>
        <taxon>Lithospermum</taxon>
    </lineage>
</organism>
<evidence type="ECO:0000313" key="4">
    <source>
        <dbReference type="EMBL" id="GAA0166400.1"/>
    </source>
</evidence>